<protein>
    <submittedName>
        <fullName evidence="2">Uncharacterized protein</fullName>
    </submittedName>
</protein>
<feature type="compositionally biased region" description="Basic and acidic residues" evidence="1">
    <location>
        <begin position="69"/>
        <end position="101"/>
    </location>
</feature>
<comment type="caution">
    <text evidence="2">The sequence shown here is derived from an EMBL/GenBank/DDBJ whole genome shotgun (WGS) entry which is preliminary data.</text>
</comment>
<reference evidence="2" key="1">
    <citation type="submission" date="2023-01" db="EMBL/GenBank/DDBJ databases">
        <authorList>
            <person name="Piombo E."/>
        </authorList>
    </citation>
    <scope>NUCLEOTIDE SEQUENCE</scope>
</reference>
<evidence type="ECO:0000256" key="1">
    <source>
        <dbReference type="SAM" id="MobiDB-lite"/>
    </source>
</evidence>
<dbReference type="Proteomes" id="UP001160390">
    <property type="component" value="Unassembled WGS sequence"/>
</dbReference>
<gene>
    <name evidence="2" type="ORF">CCHLO57077_00007020</name>
</gene>
<feature type="compositionally biased region" description="Polar residues" evidence="1">
    <location>
        <begin position="1"/>
        <end position="11"/>
    </location>
</feature>
<proteinExistence type="predicted"/>
<feature type="region of interest" description="Disordered" evidence="1">
    <location>
        <begin position="1"/>
        <end position="101"/>
    </location>
</feature>
<name>A0AA35QF76_9HYPO</name>
<sequence length="335" mass="38404">MPRTSSSNPTSDNDRKGATFTRSSSQQHKRPLEQSEPPSGPAPVKRAKVEPSIEEPPIASDSAPKPRLKASDLEFDYDRTQLRDQRPTPGRESRPRLENSEVDVEELKTRFFMPWLDKPKKKGPNAYELEVREDVTHPFHHLHVCHKKGPNGSPTYDNAGYQLDWKKVDKWMKPQGYSKSRAVGGMMKALKEAEELEKLLYSVFFTKGKGPDGASRTQVKDYIMDHMSKDLGLPWHQVKLKKNILAWEKKGFPQHDGTTWWHEPNAEEQKRMLKMMEGASLRKDLVLHHGVGINNLVSIAVYVYPPSLAYNLIMNPEVIRETVFTADKANRVEYY</sequence>
<dbReference type="EMBL" id="CABFNP030001353">
    <property type="protein sequence ID" value="CAI6100972.1"/>
    <property type="molecule type" value="Genomic_DNA"/>
</dbReference>
<accession>A0AA35QF76</accession>
<organism evidence="2 3">
    <name type="scientific">Clonostachys chloroleuca</name>
    <dbReference type="NCBI Taxonomy" id="1926264"/>
    <lineage>
        <taxon>Eukaryota</taxon>
        <taxon>Fungi</taxon>
        <taxon>Dikarya</taxon>
        <taxon>Ascomycota</taxon>
        <taxon>Pezizomycotina</taxon>
        <taxon>Sordariomycetes</taxon>
        <taxon>Hypocreomycetidae</taxon>
        <taxon>Hypocreales</taxon>
        <taxon>Bionectriaceae</taxon>
        <taxon>Clonostachys</taxon>
    </lineage>
</organism>
<evidence type="ECO:0000313" key="2">
    <source>
        <dbReference type="EMBL" id="CAI6100972.1"/>
    </source>
</evidence>
<keyword evidence="3" id="KW-1185">Reference proteome</keyword>
<dbReference type="AlphaFoldDB" id="A0AA35QF76"/>
<evidence type="ECO:0000313" key="3">
    <source>
        <dbReference type="Proteomes" id="UP001160390"/>
    </source>
</evidence>